<feature type="transmembrane region" description="Helical" evidence="1">
    <location>
        <begin position="51"/>
        <end position="70"/>
    </location>
</feature>
<protein>
    <submittedName>
        <fullName evidence="2">DUF998 domain-containing protein</fullName>
    </submittedName>
</protein>
<keyword evidence="1" id="KW-0812">Transmembrane</keyword>
<dbReference type="RefSeq" id="WP_345629647.1">
    <property type="nucleotide sequence ID" value="NZ_BAABJR010000005.1"/>
</dbReference>
<feature type="transmembrane region" description="Helical" evidence="1">
    <location>
        <begin position="106"/>
        <end position="127"/>
    </location>
</feature>
<evidence type="ECO:0000256" key="1">
    <source>
        <dbReference type="SAM" id="Phobius"/>
    </source>
</evidence>
<comment type="caution">
    <text evidence="2">The sequence shown here is derived from an EMBL/GenBank/DDBJ whole genome shotgun (WGS) entry which is preliminary data.</text>
</comment>
<keyword evidence="1" id="KW-0472">Membrane</keyword>
<feature type="transmembrane region" description="Helical" evidence="1">
    <location>
        <begin position="139"/>
        <end position="158"/>
    </location>
</feature>
<sequence length="203" mass="20447">MRFAPRWVLLSSGCAPLVLIGGWTGAALFEGPAYDPATETISALGAYGASGFWVMTAAFLALGACHLLTAWGLRTAATAGRVALGGGGLAALAVALLPAPTSGGSLRHGTVVAVGFTLLAVWPVLAANGGAAAPWALRLAPSIVVTVLMAAGGAWFLIEMHRPGNAGVAERVVTFIQSVWPFVVAASCPHHSEVPAERTAGPG</sequence>
<organism evidence="2 3">
    <name type="scientific">Streptomyces thinghirensis</name>
    <dbReference type="NCBI Taxonomy" id="551547"/>
    <lineage>
        <taxon>Bacteria</taxon>
        <taxon>Bacillati</taxon>
        <taxon>Actinomycetota</taxon>
        <taxon>Actinomycetes</taxon>
        <taxon>Kitasatosporales</taxon>
        <taxon>Streptomycetaceae</taxon>
        <taxon>Streptomyces</taxon>
    </lineage>
</organism>
<keyword evidence="1" id="KW-1133">Transmembrane helix</keyword>
<accession>A0ABP9T3G7</accession>
<reference evidence="3" key="1">
    <citation type="journal article" date="2019" name="Int. J. Syst. Evol. Microbiol.">
        <title>The Global Catalogue of Microorganisms (GCM) 10K type strain sequencing project: providing services to taxonomists for standard genome sequencing and annotation.</title>
        <authorList>
            <consortium name="The Broad Institute Genomics Platform"/>
            <consortium name="The Broad Institute Genome Sequencing Center for Infectious Disease"/>
            <person name="Wu L."/>
            <person name="Ma J."/>
        </authorList>
    </citation>
    <scope>NUCLEOTIDE SEQUENCE [LARGE SCALE GENOMIC DNA]</scope>
    <source>
        <strain evidence="3">JCM 18306</strain>
    </source>
</reference>
<dbReference type="InterPro" id="IPR009339">
    <property type="entry name" value="DUF998"/>
</dbReference>
<evidence type="ECO:0000313" key="2">
    <source>
        <dbReference type="EMBL" id="GAA5207905.1"/>
    </source>
</evidence>
<dbReference type="EMBL" id="BAABJR010000005">
    <property type="protein sequence ID" value="GAA5207905.1"/>
    <property type="molecule type" value="Genomic_DNA"/>
</dbReference>
<proteinExistence type="predicted"/>
<gene>
    <name evidence="2" type="ORF">GCM10023323_25390</name>
</gene>
<dbReference type="Proteomes" id="UP001499878">
    <property type="component" value="Unassembled WGS sequence"/>
</dbReference>
<feature type="transmembrane region" description="Helical" evidence="1">
    <location>
        <begin position="82"/>
        <end position="100"/>
    </location>
</feature>
<dbReference type="Pfam" id="PF06197">
    <property type="entry name" value="DUF998"/>
    <property type="match status" value="1"/>
</dbReference>
<evidence type="ECO:0000313" key="3">
    <source>
        <dbReference type="Proteomes" id="UP001499878"/>
    </source>
</evidence>
<keyword evidence="3" id="KW-1185">Reference proteome</keyword>
<name>A0ABP9T3G7_9ACTN</name>